<name>A0A367M5Q0_PSEAI</name>
<gene>
    <name evidence="1" type="ORF">DT376_22180</name>
</gene>
<organism evidence="1 2">
    <name type="scientific">Pseudomonas aeruginosa</name>
    <dbReference type="NCBI Taxonomy" id="287"/>
    <lineage>
        <taxon>Bacteria</taxon>
        <taxon>Pseudomonadati</taxon>
        <taxon>Pseudomonadota</taxon>
        <taxon>Gammaproteobacteria</taxon>
        <taxon>Pseudomonadales</taxon>
        <taxon>Pseudomonadaceae</taxon>
        <taxon>Pseudomonas</taxon>
    </lineage>
</organism>
<dbReference type="EMBL" id="QORE01000842">
    <property type="protein sequence ID" value="RCI72728.1"/>
    <property type="molecule type" value="Genomic_DNA"/>
</dbReference>
<accession>A0A367M5Q0</accession>
<protein>
    <submittedName>
        <fullName evidence="1">RES domain-containing protein</fullName>
    </submittedName>
</protein>
<reference evidence="1 2" key="1">
    <citation type="submission" date="2018-07" db="EMBL/GenBank/DDBJ databases">
        <title>Mechanisms of high-level aminoglycoside resistance among Gram-negative pathogens in Brazil.</title>
        <authorList>
            <person name="Ballaben A.S."/>
            <person name="Darini A.L.C."/>
            <person name="Doi Y."/>
        </authorList>
    </citation>
    <scope>NUCLEOTIDE SEQUENCE [LARGE SCALE GENOMIC DNA]</scope>
    <source>
        <strain evidence="1 2">B2-305</strain>
    </source>
</reference>
<evidence type="ECO:0000313" key="2">
    <source>
        <dbReference type="Proteomes" id="UP000253594"/>
    </source>
</evidence>
<evidence type="ECO:0000313" key="1">
    <source>
        <dbReference type="EMBL" id="RCI72728.1"/>
    </source>
</evidence>
<feature type="non-terminal residue" evidence="1">
    <location>
        <position position="47"/>
    </location>
</feature>
<dbReference type="Proteomes" id="UP000253594">
    <property type="component" value="Unassembled WGS sequence"/>
</dbReference>
<sequence length="47" mass="5472">MSEIWRQCKGERHIRPLQGRLVRLVESQEQVATLQLVDTLEEQALLA</sequence>
<comment type="caution">
    <text evidence="1">The sequence shown here is derived from an EMBL/GenBank/DDBJ whole genome shotgun (WGS) entry which is preliminary data.</text>
</comment>
<dbReference type="AlphaFoldDB" id="A0A367M5Q0"/>
<proteinExistence type="predicted"/>